<evidence type="ECO:0000313" key="1">
    <source>
        <dbReference type="EMBL" id="PWZ97969.1"/>
    </source>
</evidence>
<protein>
    <submittedName>
        <fullName evidence="1">Uncharacterized protein</fullName>
    </submittedName>
</protein>
<reference evidence="2" key="2">
    <citation type="journal article" date="2018" name="Vet. Microbiol.">
        <title>Methicillin-resistant staphylococci amongst veterinary personnel, personnel-owned pets, patients and the hospital environment of two small animal veterinary hospitals.</title>
        <authorList>
            <person name="Worthing K.A."/>
            <person name="Brown J."/>
            <person name="Gerber L."/>
            <person name="Abraham S."/>
            <person name="Trott D."/>
            <person name="Norris J.M."/>
        </authorList>
    </citation>
    <scope>NUCLEOTIDE SEQUENCE</scope>
    <source>
        <strain evidence="2">ST496-2</strain>
    </source>
</reference>
<dbReference type="AlphaFoldDB" id="A0A2A4EI03"/>
<dbReference type="GeneID" id="93824129"/>
<dbReference type="RefSeq" id="WP_014614928.1">
    <property type="nucleotide sequence ID" value="NZ_AP019372.1"/>
</dbReference>
<gene>
    <name evidence="1" type="ORF">DD924_10715</name>
    <name evidence="2" type="ORF">DV961_12380</name>
</gene>
<evidence type="ECO:0000313" key="4">
    <source>
        <dbReference type="Proteomes" id="UP000256409"/>
    </source>
</evidence>
<dbReference type="OMA" id="NLKHMEY"/>
<dbReference type="OrthoDB" id="2404181at2"/>
<accession>A0A2A4EI03</accession>
<reference evidence="1 3" key="1">
    <citation type="journal article" date="2018" name="Vet. Microbiol.">
        <title>Clonal diversity and geographic distribution of methicillin-resistant Staphylococcus pseudintermedius from Australian animals: Discovery of novel sequence types.</title>
        <authorList>
            <person name="Worthing K.A."/>
            <person name="Abraham S."/>
            <person name="Coombs G.W."/>
            <person name="Pang S."/>
            <person name="Saputra S."/>
            <person name="Jordan D."/>
            <person name="Trott D.J."/>
            <person name="Norris J.M."/>
        </authorList>
    </citation>
    <scope>NUCLEOTIDE SEQUENCE [LARGE SCALE GENOMIC DNA]</scope>
    <source>
        <strain evidence="1 3">ST71 3</strain>
    </source>
</reference>
<proteinExistence type="predicted"/>
<reference evidence="4" key="3">
    <citation type="journal article" date="2018" name="Vet. Microbiol.">
        <title>Molecular epidemiology of methicillin-resistant staphylococci amongst veterinary personnel, personnel-owned pets, patients and the hospital environment of two companion animal veterinary hospitals.</title>
        <authorList>
            <person name="Worthing K.A."/>
            <person name="Brown J."/>
            <person name="Gerber L."/>
            <person name="Abraham S."/>
            <person name="Trott D."/>
            <person name="Norris J.M."/>
        </authorList>
    </citation>
    <scope>NUCLEOTIDE SEQUENCE [LARGE SCALE GENOMIC DNA]</scope>
    <source>
        <strain evidence="4">ST496-2</strain>
    </source>
</reference>
<evidence type="ECO:0000313" key="3">
    <source>
        <dbReference type="Proteomes" id="UP000246351"/>
    </source>
</evidence>
<dbReference type="Proteomes" id="UP000256409">
    <property type="component" value="Unassembled WGS sequence"/>
</dbReference>
<sequence>MISKNIKLQDSSYESSNTSLTLKLKRIENDEDSKIYYLDAVLEFENEKAETELAVFDFDIDFLKNLEYSFPVTDIYFTEPDISLTVIDYESDELCIYVNLDSGLKHKNESTDSGLSIRLNVEKQVFDNFINQIILLEQEQ</sequence>
<dbReference type="EMBL" id="QEIV01001024">
    <property type="protein sequence ID" value="PWZ97969.1"/>
    <property type="molecule type" value="Genomic_DNA"/>
</dbReference>
<name>A0A2A4EI03_STAPS</name>
<dbReference type="EMBL" id="QQPC01000119">
    <property type="protein sequence ID" value="REA80224.1"/>
    <property type="molecule type" value="Genomic_DNA"/>
</dbReference>
<evidence type="ECO:0000313" key="2">
    <source>
        <dbReference type="EMBL" id="REA80224.1"/>
    </source>
</evidence>
<dbReference type="Proteomes" id="UP000246351">
    <property type="component" value="Unassembled WGS sequence"/>
</dbReference>
<comment type="caution">
    <text evidence="1">The sequence shown here is derived from an EMBL/GenBank/DDBJ whole genome shotgun (WGS) entry which is preliminary data.</text>
</comment>
<organism evidence="1 3">
    <name type="scientific">Staphylococcus pseudintermedius</name>
    <dbReference type="NCBI Taxonomy" id="283734"/>
    <lineage>
        <taxon>Bacteria</taxon>
        <taxon>Bacillati</taxon>
        <taxon>Bacillota</taxon>
        <taxon>Bacilli</taxon>
        <taxon>Bacillales</taxon>
        <taxon>Staphylococcaceae</taxon>
        <taxon>Staphylococcus</taxon>
        <taxon>Staphylococcus intermedius group</taxon>
    </lineage>
</organism>